<dbReference type="KEGG" id="nta:107761270"/>
<proteinExistence type="predicted"/>
<sequence length="288" mass="32786">MRVHHPGSEKDEMPEAVDSDTDARIGDYSFNVSTFELVAILRSMGDKVRWPKEMRSSPSKRNPNFWCEFNNDHDHKTTDCRLLQGEVEHLLKQGYLTDLLSEKGKQSYMKNRQEPLKPPSPKRRVNVISGGEEVNGVTYTATKKTSKVMITHGKRVCHVLDEDSSSVNILLLRVVNKMQADDKVVPKARSLSGSDNSSVIMKKIMLTIFAEKVIKDTKFQVIDTDMAYNMILGRLWIHNMDVVPSTLHQVIKFPLQWGIRQIREDQQASKSINLEADSSTTNDVTNEK</sequence>
<evidence type="ECO:0000313" key="2">
    <source>
        <dbReference type="Proteomes" id="UP000790787"/>
    </source>
</evidence>
<dbReference type="AlphaFoldDB" id="A0A1S3X4X4"/>
<accession>A0A1S3X4X4</accession>
<protein>
    <submittedName>
        <fullName evidence="3">Uncharacterized protein LOC107761270</fullName>
    </submittedName>
</protein>
<name>A0A1S3X4X4_TOBAC</name>
<dbReference type="PANTHER" id="PTHR33240:SF8">
    <property type="entry name" value="OS03G0439900 PROTEIN"/>
    <property type="match status" value="1"/>
</dbReference>
<gene>
    <name evidence="3" type="primary">LOC107761270</name>
</gene>
<evidence type="ECO:0000256" key="1">
    <source>
        <dbReference type="SAM" id="MobiDB-lite"/>
    </source>
</evidence>
<dbReference type="PaxDb" id="4097-A0A1S3X4X4"/>
<dbReference type="GeneID" id="107761270"/>
<reference evidence="3" key="2">
    <citation type="submission" date="2025-08" db="UniProtKB">
        <authorList>
            <consortium name="RefSeq"/>
        </authorList>
    </citation>
    <scope>IDENTIFICATION</scope>
    <source>
        <tissue evidence="3">Leaf</tissue>
    </source>
</reference>
<dbReference type="PANTHER" id="PTHR33240">
    <property type="entry name" value="OS08G0508500 PROTEIN"/>
    <property type="match status" value="1"/>
</dbReference>
<dbReference type="RefSeq" id="XP_016434964.1">
    <property type="nucleotide sequence ID" value="XM_016579478.1"/>
</dbReference>
<dbReference type="OrthoDB" id="1748369at2759"/>
<reference evidence="2" key="1">
    <citation type="journal article" date="2014" name="Nat. Commun.">
        <title>The tobacco genome sequence and its comparison with those of tomato and potato.</title>
        <authorList>
            <person name="Sierro N."/>
            <person name="Battey J.N."/>
            <person name="Ouadi S."/>
            <person name="Bakaher N."/>
            <person name="Bovet L."/>
            <person name="Willig A."/>
            <person name="Goepfert S."/>
            <person name="Peitsch M.C."/>
            <person name="Ivanov N.V."/>
        </authorList>
    </citation>
    <scope>NUCLEOTIDE SEQUENCE [LARGE SCALE GENOMIC DNA]</scope>
</reference>
<dbReference type="Proteomes" id="UP000790787">
    <property type="component" value="Chromosome 22"/>
</dbReference>
<organism evidence="2 3">
    <name type="scientific">Nicotiana tabacum</name>
    <name type="common">Common tobacco</name>
    <dbReference type="NCBI Taxonomy" id="4097"/>
    <lineage>
        <taxon>Eukaryota</taxon>
        <taxon>Viridiplantae</taxon>
        <taxon>Streptophyta</taxon>
        <taxon>Embryophyta</taxon>
        <taxon>Tracheophyta</taxon>
        <taxon>Spermatophyta</taxon>
        <taxon>Magnoliopsida</taxon>
        <taxon>eudicotyledons</taxon>
        <taxon>Gunneridae</taxon>
        <taxon>Pentapetalae</taxon>
        <taxon>asterids</taxon>
        <taxon>lamiids</taxon>
        <taxon>Solanales</taxon>
        <taxon>Solanaceae</taxon>
        <taxon>Nicotianoideae</taxon>
        <taxon>Nicotianeae</taxon>
        <taxon>Nicotiana</taxon>
    </lineage>
</organism>
<dbReference type="CDD" id="cd00303">
    <property type="entry name" value="retropepsin_like"/>
    <property type="match status" value="1"/>
</dbReference>
<evidence type="ECO:0000313" key="3">
    <source>
        <dbReference type="RefSeq" id="XP_016434964.1"/>
    </source>
</evidence>
<feature type="region of interest" description="Disordered" evidence="1">
    <location>
        <begin position="1"/>
        <end position="20"/>
    </location>
</feature>
<keyword evidence="2" id="KW-1185">Reference proteome</keyword>
<feature type="compositionally biased region" description="Basic and acidic residues" evidence="1">
    <location>
        <begin position="1"/>
        <end position="13"/>
    </location>
</feature>